<sequence length="298" mass="33422">MKISIEALTEVLNLQKEKQPLIHCISSMVTMNDLAQGILSYNGKPIMAPGIDEVGEITASANALLINLGTLDSSRVEAMEKSIRIASKKNKPIVLDAIGVDISFFRREIALVFLTRYKIDVIKGNVSEIKALLEKKPKKNKEHKEIIESKEQNRNNENEEFVKNTIKDDYEIREQMREFSKKYKSILIATGNENYITDGFSEFFINNGNDEFDRVVGVDSLLGGLISVGVAVARTNAEKVQAVLIAIMTMGVSKELAYEKMDKKQGLISLKNSLIDEISLINNKKLEAMGKISYIFKR</sequence>
<evidence type="ECO:0000256" key="3">
    <source>
        <dbReference type="ARBA" id="ARBA00004868"/>
    </source>
</evidence>
<protein>
    <recommendedName>
        <fullName evidence="4">hydroxyethylthiazole kinase</fullName>
        <ecNumber evidence="4">2.7.1.50</ecNumber>
    </recommendedName>
</protein>
<dbReference type="SUPFAM" id="SSF53613">
    <property type="entry name" value="Ribokinase-like"/>
    <property type="match status" value="1"/>
</dbReference>
<dbReference type="GO" id="GO:0009228">
    <property type="term" value="P:thiamine biosynthetic process"/>
    <property type="evidence" value="ECO:0007669"/>
    <property type="project" value="UniProtKB-KW"/>
</dbReference>
<gene>
    <name evidence="12" type="ORF">H7E68_02575</name>
</gene>
<dbReference type="Pfam" id="PF02110">
    <property type="entry name" value="HK"/>
    <property type="match status" value="1"/>
</dbReference>
<keyword evidence="11" id="KW-0784">Thiamine biosynthesis</keyword>
<keyword evidence="5" id="KW-0808">Transferase</keyword>
<keyword evidence="6" id="KW-0479">Metal-binding</keyword>
<dbReference type="GO" id="GO:0004417">
    <property type="term" value="F:hydroxyethylthiazole kinase activity"/>
    <property type="evidence" value="ECO:0007669"/>
    <property type="project" value="UniProtKB-EC"/>
</dbReference>
<dbReference type="EC" id="2.7.1.50" evidence="4"/>
<evidence type="ECO:0000256" key="8">
    <source>
        <dbReference type="ARBA" id="ARBA00022777"/>
    </source>
</evidence>
<proteinExistence type="predicted"/>
<dbReference type="InterPro" id="IPR029056">
    <property type="entry name" value="Ribokinase-like"/>
</dbReference>
<reference evidence="12 13" key="1">
    <citation type="submission" date="2020-08" db="EMBL/GenBank/DDBJ databases">
        <title>Clostridia isolated from Swiss meat.</title>
        <authorList>
            <person name="Wambui J."/>
            <person name="Stevens M.J.A."/>
            <person name="Stephan R."/>
        </authorList>
    </citation>
    <scope>NUCLEOTIDE SEQUENCE [LARGE SCALE GENOMIC DNA]</scope>
    <source>
        <strain evidence="12 13">CM001</strain>
    </source>
</reference>
<evidence type="ECO:0000256" key="4">
    <source>
        <dbReference type="ARBA" id="ARBA00012129"/>
    </source>
</evidence>
<evidence type="ECO:0000313" key="12">
    <source>
        <dbReference type="EMBL" id="MBB6713620.1"/>
    </source>
</evidence>
<evidence type="ECO:0000313" key="13">
    <source>
        <dbReference type="Proteomes" id="UP000585258"/>
    </source>
</evidence>
<keyword evidence="7" id="KW-0547">Nucleotide-binding</keyword>
<dbReference type="Proteomes" id="UP000585258">
    <property type="component" value="Unassembled WGS sequence"/>
</dbReference>
<evidence type="ECO:0000256" key="9">
    <source>
        <dbReference type="ARBA" id="ARBA00022840"/>
    </source>
</evidence>
<accession>A0A7X0S9T0</accession>
<keyword evidence="9" id="KW-0067">ATP-binding</keyword>
<dbReference type="InterPro" id="IPR000417">
    <property type="entry name" value="Hyethyz_kinase"/>
</dbReference>
<organism evidence="12 13">
    <name type="scientific">Clostridium gasigenes</name>
    <dbReference type="NCBI Taxonomy" id="94869"/>
    <lineage>
        <taxon>Bacteria</taxon>
        <taxon>Bacillati</taxon>
        <taxon>Bacillota</taxon>
        <taxon>Clostridia</taxon>
        <taxon>Eubacteriales</taxon>
        <taxon>Clostridiaceae</taxon>
        <taxon>Clostridium</taxon>
    </lineage>
</organism>
<comment type="catalytic activity">
    <reaction evidence="1">
        <text>5-(2-hydroxyethyl)-4-methylthiazole + ATP = 4-methyl-5-(2-phosphooxyethyl)-thiazole + ADP + H(+)</text>
        <dbReference type="Rhea" id="RHEA:24212"/>
        <dbReference type="ChEBI" id="CHEBI:15378"/>
        <dbReference type="ChEBI" id="CHEBI:17957"/>
        <dbReference type="ChEBI" id="CHEBI:30616"/>
        <dbReference type="ChEBI" id="CHEBI:58296"/>
        <dbReference type="ChEBI" id="CHEBI:456216"/>
        <dbReference type="EC" id="2.7.1.50"/>
    </reaction>
</comment>
<evidence type="ECO:0000256" key="2">
    <source>
        <dbReference type="ARBA" id="ARBA00001946"/>
    </source>
</evidence>
<dbReference type="RefSeq" id="WP_185163418.1">
    <property type="nucleotide sequence ID" value="NZ_JACKWY010000001.1"/>
</dbReference>
<keyword evidence="8 12" id="KW-0418">Kinase</keyword>
<evidence type="ECO:0000256" key="1">
    <source>
        <dbReference type="ARBA" id="ARBA00001771"/>
    </source>
</evidence>
<dbReference type="GO" id="GO:0009229">
    <property type="term" value="P:thiamine diphosphate biosynthetic process"/>
    <property type="evidence" value="ECO:0007669"/>
    <property type="project" value="UniProtKB-UniPathway"/>
</dbReference>
<dbReference type="PRINTS" id="PR01099">
    <property type="entry name" value="HYETHTZKNASE"/>
</dbReference>
<dbReference type="EMBL" id="JACKWY010000001">
    <property type="protein sequence ID" value="MBB6713620.1"/>
    <property type="molecule type" value="Genomic_DNA"/>
</dbReference>
<comment type="pathway">
    <text evidence="3">Cofactor biosynthesis; thiamine diphosphate biosynthesis; 4-methyl-5-(2-phosphoethyl)-thiazole from 5-(2-hydroxyethyl)-4-methylthiazole: step 1/1.</text>
</comment>
<name>A0A7X0S9T0_9CLOT</name>
<comment type="caution">
    <text evidence="12">The sequence shown here is derived from an EMBL/GenBank/DDBJ whole genome shotgun (WGS) entry which is preliminary data.</text>
</comment>
<dbReference type="GO" id="GO:0005524">
    <property type="term" value="F:ATP binding"/>
    <property type="evidence" value="ECO:0007669"/>
    <property type="project" value="UniProtKB-KW"/>
</dbReference>
<evidence type="ECO:0000256" key="7">
    <source>
        <dbReference type="ARBA" id="ARBA00022741"/>
    </source>
</evidence>
<comment type="cofactor">
    <cofactor evidence="2">
        <name>Mg(2+)</name>
        <dbReference type="ChEBI" id="CHEBI:18420"/>
    </cofactor>
</comment>
<evidence type="ECO:0000256" key="11">
    <source>
        <dbReference type="ARBA" id="ARBA00022977"/>
    </source>
</evidence>
<evidence type="ECO:0000256" key="5">
    <source>
        <dbReference type="ARBA" id="ARBA00022679"/>
    </source>
</evidence>
<dbReference type="GO" id="GO:0000287">
    <property type="term" value="F:magnesium ion binding"/>
    <property type="evidence" value="ECO:0007669"/>
    <property type="project" value="InterPro"/>
</dbReference>
<keyword evidence="10" id="KW-0460">Magnesium</keyword>
<dbReference type="UniPathway" id="UPA00060">
    <property type="reaction ID" value="UER00139"/>
</dbReference>
<dbReference type="CDD" id="cd01170">
    <property type="entry name" value="THZ_kinase"/>
    <property type="match status" value="1"/>
</dbReference>
<evidence type="ECO:0000256" key="6">
    <source>
        <dbReference type="ARBA" id="ARBA00022723"/>
    </source>
</evidence>
<dbReference type="AlphaFoldDB" id="A0A7X0S9T0"/>
<dbReference type="PIRSF" id="PIRSF000513">
    <property type="entry name" value="Thz_kinase"/>
    <property type="match status" value="1"/>
</dbReference>
<evidence type="ECO:0000256" key="10">
    <source>
        <dbReference type="ARBA" id="ARBA00022842"/>
    </source>
</evidence>
<dbReference type="Gene3D" id="3.40.1190.20">
    <property type="match status" value="1"/>
</dbReference>